<evidence type="ECO:0000313" key="1">
    <source>
        <dbReference type="EMBL" id="SVA57404.1"/>
    </source>
</evidence>
<accession>A0A381WY33</accession>
<dbReference type="AlphaFoldDB" id="A0A381WY33"/>
<organism evidence="1">
    <name type="scientific">marine metagenome</name>
    <dbReference type="NCBI Taxonomy" id="408172"/>
    <lineage>
        <taxon>unclassified sequences</taxon>
        <taxon>metagenomes</taxon>
        <taxon>ecological metagenomes</taxon>
    </lineage>
</organism>
<gene>
    <name evidence="1" type="ORF">METZ01_LOCUS110258</name>
</gene>
<protein>
    <submittedName>
        <fullName evidence="1">Uncharacterized protein</fullName>
    </submittedName>
</protein>
<sequence length="53" mass="5957">MEDERTARIRGKSAPLICTDGHLYGHQTLHGFEFTNEFAGSSPVDPATQFQKY</sequence>
<reference evidence="1" key="1">
    <citation type="submission" date="2018-05" db="EMBL/GenBank/DDBJ databases">
        <authorList>
            <person name="Lanie J.A."/>
            <person name="Ng W.-L."/>
            <person name="Kazmierczak K.M."/>
            <person name="Andrzejewski T.M."/>
            <person name="Davidsen T.M."/>
            <person name="Wayne K.J."/>
            <person name="Tettelin H."/>
            <person name="Glass J.I."/>
            <person name="Rusch D."/>
            <person name="Podicherti R."/>
            <person name="Tsui H.-C.T."/>
            <person name="Winkler M.E."/>
        </authorList>
    </citation>
    <scope>NUCLEOTIDE SEQUENCE</scope>
</reference>
<name>A0A381WY33_9ZZZZ</name>
<dbReference type="EMBL" id="UINC01013256">
    <property type="protein sequence ID" value="SVA57404.1"/>
    <property type="molecule type" value="Genomic_DNA"/>
</dbReference>
<proteinExistence type="predicted"/>